<sequence length="945" mass="98303">MPSPTSPGLHRRKSSKDASNSEAFDSATAPVNGTGDVNNIVVSPPPEDDPTTTSPTSEFKSQQQQPPRSHLDFPSSSPTNPSPLNSFGQTKPTLNGKRGPGHNPPHLTLVGPPPAPRNGLQRPPGGHSRSVSFAGPVSSPLRNTFVPSPSLNGANGAGGHQHQYAHSHTHSAAGNLASPYRASFPNSLGPSPASPLSAPGGPAGGHLRTRSISAYASTPGHLPSPLTLNHSNGYNSPGSALPSSSTLPNASFGQQQNGLGVAGGGGGGQQPVTTISPYLPLDSSDAPSWAAHASASMVPPSPITPNSASYPPPPPSHSTNAVSSSPPQSTIGSSAAAARHKRLHSRNLSVFFPRPGMNLPSTVPEDGGSGEGGDEEGQELEIPSEYDGPSGGVMMPNAGSSVSLPSNRRYSRGGGGANPPITPLGQGFKFGGRPPPGEGSESEEGMPMPQVNRAKRRGHHHKHSLSHNFFSFLEPGTGPAASQGQAANLHSQPTPTPVSPWAPISAFPDSAAASGGFPTAAPTPSITPSHASHGLTVSHLPPVPSQEISTVALGVTIAQFVLGASMWVVGQQIGSLSVTGLGYWIVFDSFGVGVSRVVPGWLEGGKLFGGSGGGGGTGSEEEKKRIKRPYGNGRYETVLLFTQAVYLMFSSVYVCKETVEHLLLSAGGEGHHHHSGDEIEGAGIEFPIFMVLVTFLTVLATSLVFDNNSRLVNISGNRLPSLHTLIRTLKSKRNTHFIEPPPTHPLAIVLSNPYAACPLAFCVAILGVGIFVAQEHHRHADLLLSSVMAVFTFNVAYKACVVLGVVLLQTSPPRGLPAGKMESFLRAMREVERHPHVVHLPAPHIWQLTASTAAQKSSSSSPHPPPTHRPSKSLAALSIPNLGAPADQLVVTLEVHVKKELGDDDVLALTKWVWERVVNALGGYKEFREVGEVGGPEVTVGVVRG</sequence>
<dbReference type="SUPFAM" id="SSF161111">
    <property type="entry name" value="Cation efflux protein transmembrane domain-like"/>
    <property type="match status" value="1"/>
</dbReference>
<evidence type="ECO:0000256" key="2">
    <source>
        <dbReference type="ARBA" id="ARBA00022692"/>
    </source>
</evidence>
<dbReference type="Gene3D" id="1.20.1510.10">
    <property type="entry name" value="Cation efflux protein transmembrane domain"/>
    <property type="match status" value="1"/>
</dbReference>
<name>A8P1A2_COPC7</name>
<organism evidence="7 8">
    <name type="scientific">Coprinopsis cinerea (strain Okayama-7 / 130 / ATCC MYA-4618 / FGSC 9003)</name>
    <name type="common">Inky cap fungus</name>
    <name type="synonym">Hormographiella aspergillata</name>
    <dbReference type="NCBI Taxonomy" id="240176"/>
    <lineage>
        <taxon>Eukaryota</taxon>
        <taxon>Fungi</taxon>
        <taxon>Dikarya</taxon>
        <taxon>Basidiomycota</taxon>
        <taxon>Agaricomycotina</taxon>
        <taxon>Agaricomycetes</taxon>
        <taxon>Agaricomycetidae</taxon>
        <taxon>Agaricales</taxon>
        <taxon>Agaricineae</taxon>
        <taxon>Psathyrellaceae</taxon>
        <taxon>Coprinopsis</taxon>
    </lineage>
</organism>
<dbReference type="EMBL" id="AACS02000006">
    <property type="protein sequence ID" value="EAU83814.1"/>
    <property type="molecule type" value="Genomic_DNA"/>
</dbReference>
<evidence type="ECO:0000313" key="8">
    <source>
        <dbReference type="Proteomes" id="UP000001861"/>
    </source>
</evidence>
<comment type="subcellular location">
    <subcellularLocation>
        <location evidence="1">Membrane</location>
        <topology evidence="1">Multi-pass membrane protein</topology>
    </subcellularLocation>
</comment>
<dbReference type="OMA" id="HIWQLTP"/>
<protein>
    <submittedName>
        <fullName evidence="7">Uncharacterized protein</fullName>
    </submittedName>
</protein>
<feature type="region of interest" description="Disordered" evidence="5">
    <location>
        <begin position="853"/>
        <end position="873"/>
    </location>
</feature>
<dbReference type="RefSeq" id="XP_001838059.1">
    <property type="nucleotide sequence ID" value="XM_001838007.1"/>
</dbReference>
<feature type="transmembrane region" description="Helical" evidence="6">
    <location>
        <begin position="753"/>
        <end position="773"/>
    </location>
</feature>
<feature type="transmembrane region" description="Helical" evidence="6">
    <location>
        <begin position="782"/>
        <end position="808"/>
    </location>
</feature>
<feature type="compositionally biased region" description="Low complexity" evidence="5">
    <location>
        <begin position="187"/>
        <end position="200"/>
    </location>
</feature>
<feature type="compositionally biased region" description="Gly residues" evidence="5">
    <location>
        <begin position="260"/>
        <end position="269"/>
    </location>
</feature>
<dbReference type="InParanoid" id="A8P1A2"/>
<feature type="compositionally biased region" description="Acidic residues" evidence="5">
    <location>
        <begin position="372"/>
        <end position="384"/>
    </location>
</feature>
<dbReference type="InterPro" id="IPR027469">
    <property type="entry name" value="Cation_efflux_TMD_sf"/>
</dbReference>
<gene>
    <name evidence="7" type="ORF">CC1G_07549</name>
</gene>
<dbReference type="OrthoDB" id="5382797at2759"/>
<keyword evidence="3 6" id="KW-1133">Transmembrane helix</keyword>
<keyword evidence="8" id="KW-1185">Reference proteome</keyword>
<feature type="compositionally biased region" description="Polar residues" evidence="5">
    <location>
        <begin position="226"/>
        <end position="252"/>
    </location>
</feature>
<keyword evidence="4 6" id="KW-0472">Membrane</keyword>
<dbReference type="GO" id="GO:0016020">
    <property type="term" value="C:membrane"/>
    <property type="evidence" value="ECO:0007669"/>
    <property type="project" value="UniProtKB-SubCell"/>
</dbReference>
<dbReference type="AlphaFoldDB" id="A8P1A2"/>
<proteinExistence type="predicted"/>
<reference evidence="7 8" key="1">
    <citation type="journal article" date="2010" name="Proc. Natl. Acad. Sci. U.S.A.">
        <title>Insights into evolution of multicellular fungi from the assembled chromosomes of the mushroom Coprinopsis cinerea (Coprinus cinereus).</title>
        <authorList>
            <person name="Stajich J.E."/>
            <person name="Wilke S.K."/>
            <person name="Ahren D."/>
            <person name="Au C.H."/>
            <person name="Birren B.W."/>
            <person name="Borodovsky M."/>
            <person name="Burns C."/>
            <person name="Canback B."/>
            <person name="Casselton L.A."/>
            <person name="Cheng C.K."/>
            <person name="Deng J."/>
            <person name="Dietrich F.S."/>
            <person name="Fargo D.C."/>
            <person name="Farman M.L."/>
            <person name="Gathman A.C."/>
            <person name="Goldberg J."/>
            <person name="Guigo R."/>
            <person name="Hoegger P.J."/>
            <person name="Hooker J.B."/>
            <person name="Huggins A."/>
            <person name="James T.Y."/>
            <person name="Kamada T."/>
            <person name="Kilaru S."/>
            <person name="Kodira C."/>
            <person name="Kues U."/>
            <person name="Kupfer D."/>
            <person name="Kwan H.S."/>
            <person name="Lomsadze A."/>
            <person name="Li W."/>
            <person name="Lilly W.W."/>
            <person name="Ma L.J."/>
            <person name="Mackey A.J."/>
            <person name="Manning G."/>
            <person name="Martin F."/>
            <person name="Muraguchi H."/>
            <person name="Natvig D.O."/>
            <person name="Palmerini H."/>
            <person name="Ramesh M.A."/>
            <person name="Rehmeyer C.J."/>
            <person name="Roe B.A."/>
            <person name="Shenoy N."/>
            <person name="Stanke M."/>
            <person name="Ter-Hovhannisyan V."/>
            <person name="Tunlid A."/>
            <person name="Velagapudi R."/>
            <person name="Vision T.J."/>
            <person name="Zeng Q."/>
            <person name="Zolan M.E."/>
            <person name="Pukkila P.J."/>
        </authorList>
    </citation>
    <scope>NUCLEOTIDE SEQUENCE [LARGE SCALE GENOMIC DNA]</scope>
    <source>
        <strain evidence="8">Okayama-7 / 130 / ATCC MYA-4618 / FGSC 9003</strain>
    </source>
</reference>
<dbReference type="Proteomes" id="UP000001861">
    <property type="component" value="Unassembled WGS sequence"/>
</dbReference>
<evidence type="ECO:0000313" key="7">
    <source>
        <dbReference type="EMBL" id="EAU83814.1"/>
    </source>
</evidence>
<feature type="compositionally biased region" description="Low complexity" evidence="5">
    <location>
        <begin position="518"/>
        <end position="533"/>
    </location>
</feature>
<dbReference type="VEuPathDB" id="FungiDB:CC1G_07549"/>
<dbReference type="KEGG" id="cci:CC1G_07549"/>
<feature type="region of interest" description="Disordered" evidence="5">
    <location>
        <begin position="1"/>
        <end position="533"/>
    </location>
</feature>
<evidence type="ECO:0000256" key="4">
    <source>
        <dbReference type="ARBA" id="ARBA00023136"/>
    </source>
</evidence>
<feature type="compositionally biased region" description="Low complexity" evidence="5">
    <location>
        <begin position="323"/>
        <end position="334"/>
    </location>
</feature>
<feature type="transmembrane region" description="Helical" evidence="6">
    <location>
        <begin position="686"/>
        <end position="705"/>
    </location>
</feature>
<accession>A8P1A2</accession>
<evidence type="ECO:0000256" key="1">
    <source>
        <dbReference type="ARBA" id="ARBA00004141"/>
    </source>
</evidence>
<dbReference type="GeneID" id="6014628"/>
<dbReference type="eggNOG" id="ENOG502RYU8">
    <property type="taxonomic scope" value="Eukaryota"/>
</dbReference>
<evidence type="ECO:0000256" key="6">
    <source>
        <dbReference type="SAM" id="Phobius"/>
    </source>
</evidence>
<evidence type="ECO:0000256" key="3">
    <source>
        <dbReference type="ARBA" id="ARBA00022989"/>
    </source>
</evidence>
<feature type="compositionally biased region" description="Polar residues" evidence="5">
    <location>
        <begin position="480"/>
        <end position="493"/>
    </location>
</feature>
<feature type="compositionally biased region" description="Low complexity" evidence="5">
    <location>
        <begin position="74"/>
        <end position="86"/>
    </location>
</feature>
<keyword evidence="2 6" id="KW-0812">Transmembrane</keyword>
<feature type="compositionally biased region" description="Polar residues" evidence="5">
    <location>
        <begin position="140"/>
        <end position="153"/>
    </location>
</feature>
<feature type="compositionally biased region" description="Polar residues" evidence="5">
    <location>
        <begin position="398"/>
        <end position="408"/>
    </location>
</feature>
<dbReference type="STRING" id="240176.A8P1A2"/>
<comment type="caution">
    <text evidence="7">The sequence shown here is derived from an EMBL/GenBank/DDBJ whole genome shotgun (WGS) entry which is preliminary data.</text>
</comment>
<evidence type="ECO:0000256" key="5">
    <source>
        <dbReference type="SAM" id="MobiDB-lite"/>
    </source>
</evidence>
<feature type="compositionally biased region" description="Polar residues" evidence="5">
    <location>
        <begin position="17"/>
        <end position="41"/>
    </location>
</feature>
<feature type="compositionally biased region" description="Basic residues" evidence="5">
    <location>
        <begin position="453"/>
        <end position="465"/>
    </location>
</feature>